<evidence type="ECO:0000256" key="1">
    <source>
        <dbReference type="SAM" id="Phobius"/>
    </source>
</evidence>
<feature type="transmembrane region" description="Helical" evidence="1">
    <location>
        <begin position="38"/>
        <end position="64"/>
    </location>
</feature>
<keyword evidence="3" id="KW-1185">Reference proteome</keyword>
<dbReference type="RefSeq" id="WP_158028389.1">
    <property type="nucleotide sequence ID" value="NZ_BMHG01000001.1"/>
</dbReference>
<keyword evidence="1" id="KW-0472">Membrane</keyword>
<evidence type="ECO:0000313" key="2">
    <source>
        <dbReference type="EMBL" id="KAB1649804.1"/>
    </source>
</evidence>
<protein>
    <recommendedName>
        <fullName evidence="4">Yip1 domain-containing protein</fullName>
    </recommendedName>
</protein>
<accession>A0A6H9WTQ6</accession>
<evidence type="ECO:0000313" key="3">
    <source>
        <dbReference type="Proteomes" id="UP000431744"/>
    </source>
</evidence>
<dbReference type="Proteomes" id="UP000431744">
    <property type="component" value="Unassembled WGS sequence"/>
</dbReference>
<reference evidence="2 3" key="1">
    <citation type="submission" date="2019-09" db="EMBL/GenBank/DDBJ databases">
        <title>Phylogeny of genus Pseudoclavibacter and closely related genus.</title>
        <authorList>
            <person name="Li Y."/>
        </authorList>
    </citation>
    <scope>NUCLEOTIDE SEQUENCE [LARGE SCALE GENOMIC DNA]</scope>
    <source>
        <strain evidence="2 3">EGI 60007</strain>
    </source>
</reference>
<keyword evidence="1" id="KW-1133">Transmembrane helix</keyword>
<feature type="transmembrane region" description="Helical" evidence="1">
    <location>
        <begin position="84"/>
        <end position="113"/>
    </location>
</feature>
<name>A0A6H9WTQ6_9MICO</name>
<comment type="caution">
    <text evidence="2">The sequence shown here is derived from an EMBL/GenBank/DDBJ whole genome shotgun (WGS) entry which is preliminary data.</text>
</comment>
<sequence length="144" mass="15314">MSIEVDAGAGAVATGAPSGRQRAVAIAAEIFGPKPREAAIWGAGIGVIFGLPLIFGYFMIHFWAVQLVTAVQFGDETLDTSDDVYGVLFIVAVVVLVFSFVGTVGLTTLVAYVRRTSLSTILFVAFLVSFMPYVLFFQLVIVTG</sequence>
<proteinExistence type="predicted"/>
<gene>
    <name evidence="2" type="ORF">F8O04_06120</name>
</gene>
<dbReference type="AlphaFoldDB" id="A0A6H9WTQ6"/>
<feature type="transmembrane region" description="Helical" evidence="1">
    <location>
        <begin position="120"/>
        <end position="141"/>
    </location>
</feature>
<evidence type="ECO:0008006" key="4">
    <source>
        <dbReference type="Google" id="ProtNLM"/>
    </source>
</evidence>
<organism evidence="2 3">
    <name type="scientific">Pseudoclavibacter endophyticus</name>
    <dbReference type="NCBI Taxonomy" id="1778590"/>
    <lineage>
        <taxon>Bacteria</taxon>
        <taxon>Bacillati</taxon>
        <taxon>Actinomycetota</taxon>
        <taxon>Actinomycetes</taxon>
        <taxon>Micrococcales</taxon>
        <taxon>Microbacteriaceae</taxon>
        <taxon>Pseudoclavibacter</taxon>
    </lineage>
</organism>
<keyword evidence="1" id="KW-0812">Transmembrane</keyword>
<dbReference type="EMBL" id="WBJY01000001">
    <property type="protein sequence ID" value="KAB1649804.1"/>
    <property type="molecule type" value="Genomic_DNA"/>
</dbReference>